<keyword evidence="7 8" id="KW-0998">Cell outer membrane</keyword>
<evidence type="ECO:0000256" key="10">
    <source>
        <dbReference type="SAM" id="MobiDB-lite"/>
    </source>
</evidence>
<proteinExistence type="inferred from homology"/>
<dbReference type="SUPFAM" id="SSF56935">
    <property type="entry name" value="Porins"/>
    <property type="match status" value="1"/>
</dbReference>
<keyword evidence="15" id="KW-1185">Reference proteome</keyword>
<evidence type="ECO:0000259" key="12">
    <source>
        <dbReference type="Pfam" id="PF00593"/>
    </source>
</evidence>
<evidence type="ECO:0000259" key="13">
    <source>
        <dbReference type="Pfam" id="PF07715"/>
    </source>
</evidence>
<accession>A0A094K2U1</accession>
<dbReference type="InterPro" id="IPR012910">
    <property type="entry name" value="Plug_dom"/>
</dbReference>
<evidence type="ECO:0000313" key="14">
    <source>
        <dbReference type="EMBL" id="KFZ38996.1"/>
    </source>
</evidence>
<feature type="domain" description="TonB-dependent receptor-like beta-barrel" evidence="12">
    <location>
        <begin position="456"/>
        <end position="920"/>
    </location>
</feature>
<comment type="subcellular location">
    <subcellularLocation>
        <location evidence="1 8">Cell outer membrane</location>
        <topology evidence="1 8">Multi-pass membrane protein</topology>
    </subcellularLocation>
</comment>
<comment type="caution">
    <text evidence="14">The sequence shown here is derived from an EMBL/GenBank/DDBJ whole genome shotgun (WGS) entry which is preliminary data.</text>
</comment>
<dbReference type="PANTHER" id="PTHR40980:SF3">
    <property type="entry name" value="TONB-DEPENDENT RECEPTOR-LIKE BETA-BARREL DOMAIN-CONTAINING PROTEIN"/>
    <property type="match status" value="1"/>
</dbReference>
<dbReference type="Proteomes" id="UP000029264">
    <property type="component" value="Unassembled WGS sequence"/>
</dbReference>
<reference evidence="14 15" key="1">
    <citation type="submission" date="2014-06" db="EMBL/GenBank/DDBJ databases">
        <title>Shewanella sp. YQH10.</title>
        <authorList>
            <person name="Liu Y."/>
            <person name="Zeng R."/>
        </authorList>
    </citation>
    <scope>NUCLEOTIDE SEQUENCE [LARGE SCALE GENOMIC DNA]</scope>
    <source>
        <strain evidence="14 15">YQH10</strain>
    </source>
</reference>
<protein>
    <submittedName>
        <fullName evidence="14">TonB-dependent receptor</fullName>
    </submittedName>
</protein>
<dbReference type="InterPro" id="IPR036942">
    <property type="entry name" value="Beta-barrel_TonB_sf"/>
</dbReference>
<evidence type="ECO:0000256" key="2">
    <source>
        <dbReference type="ARBA" id="ARBA00022448"/>
    </source>
</evidence>
<evidence type="ECO:0000256" key="9">
    <source>
        <dbReference type="RuleBase" id="RU003357"/>
    </source>
</evidence>
<dbReference type="Gene3D" id="2.170.130.10">
    <property type="entry name" value="TonB-dependent receptor, plug domain"/>
    <property type="match status" value="1"/>
</dbReference>
<evidence type="ECO:0000313" key="15">
    <source>
        <dbReference type="Proteomes" id="UP000029264"/>
    </source>
</evidence>
<evidence type="ECO:0000256" key="3">
    <source>
        <dbReference type="ARBA" id="ARBA00022452"/>
    </source>
</evidence>
<keyword evidence="4 8" id="KW-0812">Transmembrane</keyword>
<evidence type="ECO:0000256" key="5">
    <source>
        <dbReference type="ARBA" id="ARBA00023077"/>
    </source>
</evidence>
<gene>
    <name evidence="14" type="ORF">HR45_00930</name>
</gene>
<dbReference type="InterPro" id="IPR037066">
    <property type="entry name" value="Plug_dom_sf"/>
</dbReference>
<dbReference type="InterPro" id="IPR039426">
    <property type="entry name" value="TonB-dep_rcpt-like"/>
</dbReference>
<dbReference type="OrthoDB" id="8727862at2"/>
<evidence type="ECO:0000256" key="8">
    <source>
        <dbReference type="PROSITE-ProRule" id="PRU01360"/>
    </source>
</evidence>
<feature type="signal peptide" evidence="11">
    <location>
        <begin position="1"/>
        <end position="22"/>
    </location>
</feature>
<keyword evidence="2 8" id="KW-0813">Transport</keyword>
<evidence type="ECO:0000256" key="6">
    <source>
        <dbReference type="ARBA" id="ARBA00023136"/>
    </source>
</evidence>
<dbReference type="Pfam" id="PF07715">
    <property type="entry name" value="Plug"/>
    <property type="match status" value="1"/>
</dbReference>
<evidence type="ECO:0000256" key="4">
    <source>
        <dbReference type="ARBA" id="ARBA00022692"/>
    </source>
</evidence>
<dbReference type="RefSeq" id="WP_037438778.1">
    <property type="nucleotide sequence ID" value="NZ_JPEO01000001.1"/>
</dbReference>
<keyword evidence="14" id="KW-0675">Receptor</keyword>
<keyword evidence="3 8" id="KW-1134">Transmembrane beta strand</keyword>
<dbReference type="eggNOG" id="COG1629">
    <property type="taxonomic scope" value="Bacteria"/>
</dbReference>
<dbReference type="STRING" id="1515746.HR45_00930"/>
<feature type="chain" id="PRO_5001900796" evidence="11">
    <location>
        <begin position="23"/>
        <end position="954"/>
    </location>
</feature>
<dbReference type="GO" id="GO:0009279">
    <property type="term" value="C:cell outer membrane"/>
    <property type="evidence" value="ECO:0007669"/>
    <property type="project" value="UniProtKB-SubCell"/>
</dbReference>
<dbReference type="InterPro" id="IPR000531">
    <property type="entry name" value="Beta-barrel_TonB"/>
</dbReference>
<dbReference type="eggNOG" id="COG4771">
    <property type="taxonomic scope" value="Bacteria"/>
</dbReference>
<dbReference type="InterPro" id="IPR010104">
    <property type="entry name" value="TonB_rcpt_bac"/>
</dbReference>
<dbReference type="PROSITE" id="PS52016">
    <property type="entry name" value="TONB_DEPENDENT_REC_3"/>
    <property type="match status" value="1"/>
</dbReference>
<keyword evidence="6 8" id="KW-0472">Membrane</keyword>
<evidence type="ECO:0000256" key="7">
    <source>
        <dbReference type="ARBA" id="ARBA00023237"/>
    </source>
</evidence>
<evidence type="ECO:0000256" key="11">
    <source>
        <dbReference type="SAM" id="SignalP"/>
    </source>
</evidence>
<dbReference type="EMBL" id="JPEO01000001">
    <property type="protein sequence ID" value="KFZ38996.1"/>
    <property type="molecule type" value="Genomic_DNA"/>
</dbReference>
<dbReference type="PANTHER" id="PTHR40980">
    <property type="entry name" value="PLUG DOMAIN-CONTAINING PROTEIN"/>
    <property type="match status" value="1"/>
</dbReference>
<sequence>MFKQTTLASAIFLAITSQAVYAVEDATPPADTATQQATADDMEVIQVVGIRSSLNKSVNLKRQNVQVVDAIVAEDIGKFPDNNVVEALQRVTGVQVTDRASGEVNTVSIRGLTDVTTTVNGRKMFTAAGQQVAVADIPASLLESVEVFKTRSASQLASGLAGQIDIRTHRPFNFEGSKVVVNARGVYSDQAEKTDPSLSALLSNRWDTSIGEVGALLNVSYTEAHYRDQNVTAGAVVPFYAGTAGENGFGTQFERMFSGWPMGLDNGVPFQLGANGELPTFDLTDGDGNVYQQGVPYILSRDAVFQNDFTGKRERPAVNLSLQWAPNDTSEYLFEAFYNGYRNESFNSMLFSYTDWWGNLDYDAPMEFYDGTNVVKSRVVGSPAAWSSGDYSKSSTDSYVFALGGKWDISSDLQLKSELVYQTSKYKTDFIAMRSNAIGLPNVAVNYNDGNGIPSWAIVEDDYTTQVDLTQSQWNYGTLYDNGGEDEGDSIQFTLDGDYYLDFGILTKAKFGVRYENRGATTKTRGVDNSNYVNHDGEQLSSDIAYANPYFFDGEGDVPTSWIVPHGPSLYANRDYYREFYGLPADELALRKVFDITEKTYEAYVQSDYETELFGKRIDGQIGVRYTRTENDLKFMRYESDEAANILTATDTGSGSNDKFLPNFIARLWLTDDLVARFAYTQTLRQPEFNQLNPNVVYTKNLSGGSNQTDTRGNASGGNPDLKPVESKNYDLSLEYYFGNGSSIYGTWFRRDINGFTYDSLTLERDHVEPGETEAYDYIVSRPGNTSNGKLEGYELGAVYFPEGLPSWLDGIGTQLSATFLDSSQDIPQFNTETGELIGYNTRDMFGVSDKSYSAVLIYDKDTFSARLSYVWRDDFLAGYDGTTFASPRGIYRKPEQSLDMSLSYNVTDDFVVTFDATNLTNELYQSYYEYSDMYNYGTSLYSRTFSLGVRYSF</sequence>
<keyword evidence="11" id="KW-0732">Signal</keyword>
<evidence type="ECO:0000256" key="1">
    <source>
        <dbReference type="ARBA" id="ARBA00004571"/>
    </source>
</evidence>
<dbReference type="NCBIfam" id="TIGR01782">
    <property type="entry name" value="TonB-Xanth-Caul"/>
    <property type="match status" value="1"/>
</dbReference>
<name>A0A094K2U1_9GAMM</name>
<feature type="region of interest" description="Disordered" evidence="10">
    <location>
        <begin position="700"/>
        <end position="724"/>
    </location>
</feature>
<keyword evidence="5 9" id="KW-0798">TonB box</keyword>
<comment type="similarity">
    <text evidence="8 9">Belongs to the TonB-dependent receptor family.</text>
</comment>
<organism evidence="14 15">
    <name type="scientific">Shewanella mangrovi</name>
    <dbReference type="NCBI Taxonomy" id="1515746"/>
    <lineage>
        <taxon>Bacteria</taxon>
        <taxon>Pseudomonadati</taxon>
        <taxon>Pseudomonadota</taxon>
        <taxon>Gammaproteobacteria</taxon>
        <taxon>Alteromonadales</taxon>
        <taxon>Shewanellaceae</taxon>
        <taxon>Shewanella</taxon>
    </lineage>
</organism>
<dbReference type="Gene3D" id="2.40.170.20">
    <property type="entry name" value="TonB-dependent receptor, beta-barrel domain"/>
    <property type="match status" value="1"/>
</dbReference>
<dbReference type="Pfam" id="PF00593">
    <property type="entry name" value="TonB_dep_Rec_b-barrel"/>
    <property type="match status" value="1"/>
</dbReference>
<dbReference type="AlphaFoldDB" id="A0A094K2U1"/>
<feature type="compositionally biased region" description="Polar residues" evidence="10">
    <location>
        <begin position="700"/>
        <end position="714"/>
    </location>
</feature>
<feature type="domain" description="TonB-dependent receptor plug" evidence="13">
    <location>
        <begin position="62"/>
        <end position="159"/>
    </location>
</feature>